<dbReference type="STRING" id="309803.CTN_1461"/>
<protein>
    <submittedName>
        <fullName evidence="2">Uncharacterized protein</fullName>
    </submittedName>
</protein>
<keyword evidence="1" id="KW-0812">Transmembrane</keyword>
<accession>B9K9K4</accession>
<dbReference type="InterPro" id="IPR002758">
    <property type="entry name" value="Cation_antiport_E"/>
</dbReference>
<dbReference type="HOGENOM" id="CLU_2014183_0_0_0"/>
<dbReference type="KEGG" id="tna:CTN_1461"/>
<keyword evidence="1" id="KW-1133">Transmembrane helix</keyword>
<name>B9K9K4_THENN</name>
<dbReference type="Proteomes" id="UP000000445">
    <property type="component" value="Chromosome"/>
</dbReference>
<keyword evidence="1" id="KW-0472">Membrane</keyword>
<dbReference type="eggNOG" id="COG1863">
    <property type="taxonomic scope" value="Bacteria"/>
</dbReference>
<dbReference type="GO" id="GO:0016020">
    <property type="term" value="C:membrane"/>
    <property type="evidence" value="ECO:0007669"/>
    <property type="project" value="InterPro"/>
</dbReference>
<dbReference type="GO" id="GO:0008324">
    <property type="term" value="F:monoatomic cation transmembrane transporter activity"/>
    <property type="evidence" value="ECO:0007669"/>
    <property type="project" value="InterPro"/>
</dbReference>
<proteinExistence type="predicted"/>
<gene>
    <name evidence="2" type="ordered locus">CTN_1461</name>
</gene>
<dbReference type="EMBL" id="CP000916">
    <property type="protein sequence ID" value="ACM23637.1"/>
    <property type="molecule type" value="Genomic_DNA"/>
</dbReference>
<dbReference type="Pfam" id="PF01899">
    <property type="entry name" value="MNHE"/>
    <property type="match status" value="1"/>
</dbReference>
<dbReference type="AlphaFoldDB" id="B9K9K4"/>
<evidence type="ECO:0000256" key="1">
    <source>
        <dbReference type="SAM" id="Phobius"/>
    </source>
</evidence>
<sequence>MSVFAAVVTGTVFFVILSQRVTILTVVLGALMSLAAYLFTRPTHFERFPVLVLKLIYHTPKAIFESIVVMLSSRERSAYEVSVEDEWEELEKTLTITLTPKTLVVVSDEGYIVVHRVGRR</sequence>
<reference evidence="2 3" key="1">
    <citation type="journal article" date="2009" name="Biosci. Biotechnol. Biochem.">
        <title>WeGAS: a web-based microbial genome annotation system.</title>
        <authorList>
            <person name="Lee D."/>
            <person name="Seo H."/>
            <person name="Park C."/>
            <person name="Park K."/>
        </authorList>
    </citation>
    <scope>NUCLEOTIDE SEQUENCE [LARGE SCALE GENOMIC DNA]</scope>
    <source>
        <strain evidence="3">ATCC 49049 / DSM 4359 / NBRC 107923 / NS-E</strain>
    </source>
</reference>
<evidence type="ECO:0000313" key="2">
    <source>
        <dbReference type="EMBL" id="ACM23637.1"/>
    </source>
</evidence>
<evidence type="ECO:0000313" key="3">
    <source>
        <dbReference type="Proteomes" id="UP000000445"/>
    </source>
</evidence>
<keyword evidence="3" id="KW-1185">Reference proteome</keyword>
<dbReference type="RefSeq" id="WP_015919926.1">
    <property type="nucleotide sequence ID" value="NC_011978.1"/>
</dbReference>
<feature type="transmembrane region" description="Helical" evidence="1">
    <location>
        <begin position="12"/>
        <end position="39"/>
    </location>
</feature>
<organism evidence="2 3">
    <name type="scientific">Thermotoga neapolitana (strain ATCC 49049 / DSM 4359 / NBRC 107923 / NS-E)</name>
    <dbReference type="NCBI Taxonomy" id="309803"/>
    <lineage>
        <taxon>Bacteria</taxon>
        <taxon>Thermotogati</taxon>
        <taxon>Thermotogota</taxon>
        <taxon>Thermotogae</taxon>
        <taxon>Thermotogales</taxon>
        <taxon>Thermotogaceae</taxon>
        <taxon>Thermotoga</taxon>
    </lineage>
</organism>